<name>A0ABD0PIY9_CIRMR</name>
<dbReference type="EMBL" id="JAMKFB020000015">
    <property type="protein sequence ID" value="KAL0174000.1"/>
    <property type="molecule type" value="Genomic_DNA"/>
</dbReference>
<organism evidence="2 3">
    <name type="scientific">Cirrhinus mrigala</name>
    <name type="common">Mrigala</name>
    <dbReference type="NCBI Taxonomy" id="683832"/>
    <lineage>
        <taxon>Eukaryota</taxon>
        <taxon>Metazoa</taxon>
        <taxon>Chordata</taxon>
        <taxon>Craniata</taxon>
        <taxon>Vertebrata</taxon>
        <taxon>Euteleostomi</taxon>
        <taxon>Actinopterygii</taxon>
        <taxon>Neopterygii</taxon>
        <taxon>Teleostei</taxon>
        <taxon>Ostariophysi</taxon>
        <taxon>Cypriniformes</taxon>
        <taxon>Cyprinidae</taxon>
        <taxon>Labeoninae</taxon>
        <taxon>Labeonini</taxon>
        <taxon>Cirrhinus</taxon>
    </lineage>
</organism>
<proteinExistence type="predicted"/>
<evidence type="ECO:0000313" key="2">
    <source>
        <dbReference type="EMBL" id="KAL0174000.1"/>
    </source>
</evidence>
<feature type="non-terminal residue" evidence="2">
    <location>
        <position position="1"/>
    </location>
</feature>
<evidence type="ECO:0000256" key="1">
    <source>
        <dbReference type="SAM" id="MobiDB-lite"/>
    </source>
</evidence>
<dbReference type="AlphaFoldDB" id="A0ABD0PIY9"/>
<gene>
    <name evidence="2" type="ORF">M9458_029968</name>
</gene>
<sequence length="155" mass="16854">SLPLLSRDTVLHVGKQGAVGASVKHEESSHRIDVVPEAEVENHNHGFATGLLYSPILITSLTSRVPYPRPLALSALLTWIHPVRVVRNHRFSGISALMVGSRMDLPTVLGSTVHAIVPDLHHDNSQSEYGKEASGGDNPKDNSKPPYSYVQLIVQ</sequence>
<evidence type="ECO:0000313" key="3">
    <source>
        <dbReference type="Proteomes" id="UP001529510"/>
    </source>
</evidence>
<feature type="region of interest" description="Disordered" evidence="1">
    <location>
        <begin position="123"/>
        <end position="147"/>
    </location>
</feature>
<dbReference type="Proteomes" id="UP001529510">
    <property type="component" value="Unassembled WGS sequence"/>
</dbReference>
<keyword evidence="3" id="KW-1185">Reference proteome</keyword>
<accession>A0ABD0PIY9</accession>
<comment type="caution">
    <text evidence="2">The sequence shown here is derived from an EMBL/GenBank/DDBJ whole genome shotgun (WGS) entry which is preliminary data.</text>
</comment>
<reference evidence="2 3" key="1">
    <citation type="submission" date="2024-05" db="EMBL/GenBank/DDBJ databases">
        <title>Genome sequencing and assembly of Indian major carp, Cirrhinus mrigala (Hamilton, 1822).</title>
        <authorList>
            <person name="Mohindra V."/>
            <person name="Chowdhury L.M."/>
            <person name="Lal K."/>
            <person name="Jena J.K."/>
        </authorList>
    </citation>
    <scope>NUCLEOTIDE SEQUENCE [LARGE SCALE GENOMIC DNA]</scope>
    <source>
        <strain evidence="2">CM1030</strain>
        <tissue evidence="2">Blood</tissue>
    </source>
</reference>
<protein>
    <submittedName>
        <fullName evidence="2">Uncharacterized protein</fullName>
    </submittedName>
</protein>
<feature type="non-terminal residue" evidence="2">
    <location>
        <position position="155"/>
    </location>
</feature>